<keyword evidence="5" id="KW-1133">Transmembrane helix</keyword>
<dbReference type="Pfam" id="PF00108">
    <property type="entry name" value="Thiolase_N"/>
    <property type="match status" value="1"/>
</dbReference>
<evidence type="ECO:0000259" key="7">
    <source>
        <dbReference type="Pfam" id="PF00108"/>
    </source>
</evidence>
<dbReference type="AlphaFoldDB" id="A0A232FA77"/>
<feature type="domain" description="Thiolase C-terminal" evidence="8">
    <location>
        <begin position="785"/>
        <end position="907"/>
    </location>
</feature>
<comment type="pathway">
    <text evidence="1">Lipid metabolism.</text>
</comment>
<evidence type="ECO:0008006" key="11">
    <source>
        <dbReference type="Google" id="ProtNLM"/>
    </source>
</evidence>
<dbReference type="GO" id="GO:0003988">
    <property type="term" value="F:acetyl-CoA C-acyltransferase activity"/>
    <property type="evidence" value="ECO:0007669"/>
    <property type="project" value="UniProtKB-ARBA"/>
</dbReference>
<feature type="domain" description="Thiolase N-terminal" evidence="7">
    <location>
        <begin position="531"/>
        <end position="777"/>
    </location>
</feature>
<keyword evidence="4" id="KW-0012">Acyltransferase</keyword>
<dbReference type="SUPFAM" id="SSF53901">
    <property type="entry name" value="Thiolase-like"/>
    <property type="match status" value="2"/>
</dbReference>
<dbReference type="STRING" id="543379.A0A232FA77"/>
<evidence type="ECO:0000313" key="10">
    <source>
        <dbReference type="Proteomes" id="UP000215335"/>
    </source>
</evidence>
<reference evidence="9 10" key="1">
    <citation type="journal article" date="2017" name="Curr. Biol.">
        <title>The Evolution of Venom by Co-option of Single-Copy Genes.</title>
        <authorList>
            <person name="Martinson E.O."/>
            <person name="Mrinalini"/>
            <person name="Kelkar Y.D."/>
            <person name="Chang C.H."/>
            <person name="Werren J.H."/>
        </authorList>
    </citation>
    <scope>NUCLEOTIDE SEQUENCE [LARGE SCALE GENOMIC DNA]</scope>
    <source>
        <strain evidence="9 10">Alberta</strain>
        <tissue evidence="9">Whole body</tissue>
    </source>
</reference>
<dbReference type="CDD" id="cd00751">
    <property type="entry name" value="thiolase"/>
    <property type="match status" value="1"/>
</dbReference>
<evidence type="ECO:0000256" key="1">
    <source>
        <dbReference type="ARBA" id="ARBA00005189"/>
    </source>
</evidence>
<sequence>MHECKIRLLMLIFCTKYSTSAEWSHSVIGEIVNEIKPYEILLFHNQTSSPSSFKKLNKIVEHIPTKSLNDFSHHFTHSSFKTLHVLLFNADNDNDLAALRWILFDFFDRTSIRTKPKCLVIIVTKNYLSQSYTSFILHFGWTKKFLDLTILNIVADGGESSDVVIKLFYDPFREIYTKEPWNSNGNLFPNKLSNMYGFPLKVPIYHIPPYLSIIRNSDGSVRDLQGIHYKYLLVLSDFLNFSITHYKEYEFSKSVSPLKTELHRWLQDNEVNMLPIPMYLTIIGNLSSFPIEFVNLYPLVPVQPSEHLVLPQSLSVDFFIVCAIYVLIMSIAYILKFDRTFWSSGNIEQLLLGFSISLHKLRNSAERIFFISVVLVSCIYTNNAFQELLNIKVITESKSFDSFEKISNSGLDVYVEYPAFNNIFPYYDVHAQKIKSRATKIQNMTFCFDKMLEKNDGCICLASGRIWEYLFKNAKNYDSKRTKLAEFNIPFTYLAFVYEKASPFVGRFDQILYRVLQSGINRVWYSNEITVRSFCGSLSSLKASDLGSIVIKESLARANLKPTDVSEVIMGQGLTAGQGQNPARQASIQAGLPITVPAYLVSMLCGSGLKSIMNGYQAIKSGESEVIVAGGQESMSKAPHAIHLRDGVKMGDATMVDTMLVDGLTDVFHNIHMGVTAENLAKKYAISREEQDEFAARSQNKAEIAMTKGYFDKEIIPVPVTIRRKTTIVSKDEFPKPGTTAKDLAGLKPVFVKDGTVTPGNASGINDGAAAVVLMSSETATKKGLKPMARIVAMTVVGLEPDIMGYGPVPAVELLLKKAQWKKEEVDLFELNEAFAAQSIACERNLGVDPEKVNICGGAIALGHPIGASGARIVVTLLYLLERTGGKKGVASLCIGGGMGIAIAVERL</sequence>
<dbReference type="Proteomes" id="UP000215335">
    <property type="component" value="Unassembled WGS sequence"/>
</dbReference>
<evidence type="ECO:0000259" key="8">
    <source>
        <dbReference type="Pfam" id="PF02803"/>
    </source>
</evidence>
<dbReference type="InterPro" id="IPR020617">
    <property type="entry name" value="Thiolase_C"/>
</dbReference>
<dbReference type="InterPro" id="IPR020610">
    <property type="entry name" value="Thiolase_AS"/>
</dbReference>
<protein>
    <recommendedName>
        <fullName evidence="11">Thiolase N-terminal domain-containing protein</fullName>
    </recommendedName>
</protein>
<keyword evidence="5" id="KW-0812">Transmembrane</keyword>
<feature type="transmembrane region" description="Helical" evidence="5">
    <location>
        <begin position="368"/>
        <end position="385"/>
    </location>
</feature>
<evidence type="ECO:0000313" key="9">
    <source>
        <dbReference type="EMBL" id="OXU27380.1"/>
    </source>
</evidence>
<keyword evidence="6" id="KW-0732">Signal</keyword>
<evidence type="ECO:0000256" key="2">
    <source>
        <dbReference type="ARBA" id="ARBA00010982"/>
    </source>
</evidence>
<feature type="chain" id="PRO_5012104648" description="Thiolase N-terminal domain-containing protein" evidence="6">
    <location>
        <begin position="22"/>
        <end position="908"/>
    </location>
</feature>
<dbReference type="Gene3D" id="3.40.47.10">
    <property type="match status" value="2"/>
</dbReference>
<dbReference type="InterPro" id="IPR020616">
    <property type="entry name" value="Thiolase_N"/>
</dbReference>
<keyword evidence="10" id="KW-1185">Reference proteome</keyword>
<dbReference type="FunFam" id="3.40.47.10:FF:000010">
    <property type="entry name" value="Acetyl-CoA acetyltransferase (Thiolase)"/>
    <property type="match status" value="1"/>
</dbReference>
<dbReference type="PANTHER" id="PTHR18919">
    <property type="entry name" value="ACETYL-COA C-ACYLTRANSFERASE"/>
    <property type="match status" value="1"/>
</dbReference>
<dbReference type="PANTHER" id="PTHR18919:SF107">
    <property type="entry name" value="ACETYL-COA ACETYLTRANSFERASE, CYTOSOLIC"/>
    <property type="match status" value="1"/>
</dbReference>
<evidence type="ECO:0000256" key="4">
    <source>
        <dbReference type="ARBA" id="ARBA00023315"/>
    </source>
</evidence>
<dbReference type="EMBL" id="NNAY01000615">
    <property type="protein sequence ID" value="OXU27380.1"/>
    <property type="molecule type" value="Genomic_DNA"/>
</dbReference>
<keyword evidence="5" id="KW-0472">Membrane</keyword>
<evidence type="ECO:0000256" key="3">
    <source>
        <dbReference type="ARBA" id="ARBA00022679"/>
    </source>
</evidence>
<gene>
    <name evidence="9" type="ORF">TSAR_008725</name>
</gene>
<dbReference type="InterPro" id="IPR020615">
    <property type="entry name" value="Thiolase_acyl_enz_int_AS"/>
</dbReference>
<dbReference type="OrthoDB" id="5404651at2759"/>
<name>A0A232FA77_9HYME</name>
<dbReference type="InterPro" id="IPR020613">
    <property type="entry name" value="Thiolase_CS"/>
</dbReference>
<feature type="transmembrane region" description="Helical" evidence="5">
    <location>
        <begin position="314"/>
        <end position="335"/>
    </location>
</feature>
<dbReference type="PROSITE" id="PS00737">
    <property type="entry name" value="THIOLASE_2"/>
    <property type="match status" value="1"/>
</dbReference>
<dbReference type="InterPro" id="IPR002155">
    <property type="entry name" value="Thiolase"/>
</dbReference>
<dbReference type="PROSITE" id="PS00098">
    <property type="entry name" value="THIOLASE_1"/>
    <property type="match status" value="1"/>
</dbReference>
<comment type="similarity">
    <text evidence="2">Belongs to the thiolase-like superfamily. Thiolase family.</text>
</comment>
<feature type="signal peptide" evidence="6">
    <location>
        <begin position="1"/>
        <end position="21"/>
    </location>
</feature>
<dbReference type="PROSITE" id="PS00099">
    <property type="entry name" value="THIOLASE_3"/>
    <property type="match status" value="1"/>
</dbReference>
<proteinExistence type="inferred from homology"/>
<keyword evidence="3" id="KW-0808">Transferase</keyword>
<dbReference type="InterPro" id="IPR016039">
    <property type="entry name" value="Thiolase-like"/>
</dbReference>
<comment type="caution">
    <text evidence="9">The sequence shown here is derived from an EMBL/GenBank/DDBJ whole genome shotgun (WGS) entry which is preliminary data.</text>
</comment>
<evidence type="ECO:0000256" key="6">
    <source>
        <dbReference type="SAM" id="SignalP"/>
    </source>
</evidence>
<accession>A0A232FA77</accession>
<dbReference type="NCBIfam" id="TIGR01930">
    <property type="entry name" value="AcCoA-C-Actrans"/>
    <property type="match status" value="1"/>
</dbReference>
<dbReference type="Pfam" id="PF02803">
    <property type="entry name" value="Thiolase_C"/>
    <property type="match status" value="1"/>
</dbReference>
<evidence type="ECO:0000256" key="5">
    <source>
        <dbReference type="SAM" id="Phobius"/>
    </source>
</evidence>
<organism evidence="9 10">
    <name type="scientific">Trichomalopsis sarcophagae</name>
    <dbReference type="NCBI Taxonomy" id="543379"/>
    <lineage>
        <taxon>Eukaryota</taxon>
        <taxon>Metazoa</taxon>
        <taxon>Ecdysozoa</taxon>
        <taxon>Arthropoda</taxon>
        <taxon>Hexapoda</taxon>
        <taxon>Insecta</taxon>
        <taxon>Pterygota</taxon>
        <taxon>Neoptera</taxon>
        <taxon>Endopterygota</taxon>
        <taxon>Hymenoptera</taxon>
        <taxon>Apocrita</taxon>
        <taxon>Proctotrupomorpha</taxon>
        <taxon>Chalcidoidea</taxon>
        <taxon>Pteromalidae</taxon>
        <taxon>Pteromalinae</taxon>
        <taxon>Trichomalopsis</taxon>
    </lineage>
</organism>